<dbReference type="Proteomes" id="UP000189701">
    <property type="component" value="Unplaced"/>
</dbReference>
<evidence type="ECO:0000313" key="3">
    <source>
        <dbReference type="RefSeq" id="XP_009757738.1"/>
    </source>
</evidence>
<dbReference type="AlphaFoldDB" id="A0A1U7UU55"/>
<dbReference type="RefSeq" id="XP_009757739.1">
    <property type="nucleotide sequence ID" value="XM_009759437.1"/>
</dbReference>
<evidence type="ECO:0000259" key="1">
    <source>
        <dbReference type="Pfam" id="PF13966"/>
    </source>
</evidence>
<proteinExistence type="predicted"/>
<dbReference type="PANTHER" id="PTHR33116">
    <property type="entry name" value="REVERSE TRANSCRIPTASE ZINC-BINDING DOMAIN-CONTAINING PROTEIN-RELATED-RELATED"/>
    <property type="match status" value="1"/>
</dbReference>
<dbReference type="Pfam" id="PF13966">
    <property type="entry name" value="zf-RVT"/>
    <property type="match status" value="1"/>
</dbReference>
<reference evidence="2" key="1">
    <citation type="journal article" date="2013" name="Genome Biol.">
        <title>Reference genomes and transcriptomes of Nicotiana sylvestris and Nicotiana tomentosiformis.</title>
        <authorList>
            <person name="Sierro N."/>
            <person name="Battey J.N."/>
            <person name="Ouadi S."/>
            <person name="Bovet L."/>
            <person name="Goepfert S."/>
            <person name="Bakaher N."/>
            <person name="Peitsch M.C."/>
            <person name="Ivanov N.V."/>
        </authorList>
    </citation>
    <scope>NUCLEOTIDE SEQUENCE [LARGE SCALE GENOMIC DNA]</scope>
</reference>
<evidence type="ECO:0000313" key="4">
    <source>
        <dbReference type="RefSeq" id="XP_009757739.1"/>
    </source>
</evidence>
<organism evidence="2 3">
    <name type="scientific">Nicotiana sylvestris</name>
    <name type="common">Wood tobacco</name>
    <name type="synonym">South American tobacco</name>
    <dbReference type="NCBI Taxonomy" id="4096"/>
    <lineage>
        <taxon>Eukaryota</taxon>
        <taxon>Viridiplantae</taxon>
        <taxon>Streptophyta</taxon>
        <taxon>Embryophyta</taxon>
        <taxon>Tracheophyta</taxon>
        <taxon>Spermatophyta</taxon>
        <taxon>Magnoliopsida</taxon>
        <taxon>eudicotyledons</taxon>
        <taxon>Gunneridae</taxon>
        <taxon>Pentapetalae</taxon>
        <taxon>asterids</taxon>
        <taxon>lamiids</taxon>
        <taxon>Solanales</taxon>
        <taxon>Solanaceae</taxon>
        <taxon>Nicotianoideae</taxon>
        <taxon>Nicotianeae</taxon>
        <taxon>Nicotiana</taxon>
    </lineage>
</organism>
<feature type="domain" description="Reverse transcriptase zinc-binding" evidence="1">
    <location>
        <begin position="46"/>
        <end position="133"/>
    </location>
</feature>
<gene>
    <name evidence="3 4" type="primary">LOC104210521</name>
</gene>
<sequence length="234" mass="27816">MIVFRRNLNDWEIVEFCELLQQLRSVYIDHGKRDTLILLASKDKKFSVKNCYSMLIKLSGQWDTSWPWRMIWKTKAPVKVACFGWVTTWEACLTQNNLQKRGFSLCNRCYLCQVDQETVEHLFLRCRFSRECWELFLNICGIAWVMPQNVKGLMVGWQHQVISKEIKQIWSTIPLCTLWTIWLERNKACFEGQRAPIARIKSICLQNLYLWCKSSPLVSSDQYMDFLELLGRRL</sequence>
<keyword evidence="2" id="KW-1185">Reference proteome</keyword>
<protein>
    <submittedName>
        <fullName evidence="3 4">Uncharacterized protein LOC104210521 isoform X3</fullName>
    </submittedName>
</protein>
<dbReference type="InterPro" id="IPR026960">
    <property type="entry name" value="RVT-Znf"/>
</dbReference>
<reference evidence="3 4" key="2">
    <citation type="submission" date="2025-04" db="UniProtKB">
        <authorList>
            <consortium name="RefSeq"/>
        </authorList>
    </citation>
    <scope>IDENTIFICATION</scope>
    <source>
        <tissue evidence="3 4">Leaf</tissue>
    </source>
</reference>
<evidence type="ECO:0000313" key="2">
    <source>
        <dbReference type="Proteomes" id="UP000189701"/>
    </source>
</evidence>
<dbReference type="PANTHER" id="PTHR33116:SF75">
    <property type="entry name" value="RIBONUCLEASE H PROTEIN"/>
    <property type="match status" value="1"/>
</dbReference>
<dbReference type="RefSeq" id="XP_009757738.1">
    <property type="nucleotide sequence ID" value="XM_009759436.1"/>
</dbReference>
<name>A0A1U7UU55_NICSY</name>
<accession>A0A1U7UU55</accession>